<accession>A0A3B0VAL3</accession>
<reference evidence="1" key="1">
    <citation type="submission" date="2018-06" db="EMBL/GenBank/DDBJ databases">
        <authorList>
            <person name="Zhirakovskaya E."/>
        </authorList>
    </citation>
    <scope>NUCLEOTIDE SEQUENCE</scope>
</reference>
<feature type="non-terminal residue" evidence="1">
    <location>
        <position position="59"/>
    </location>
</feature>
<proteinExistence type="predicted"/>
<evidence type="ECO:0000313" key="1">
    <source>
        <dbReference type="EMBL" id="VAW29046.1"/>
    </source>
</evidence>
<dbReference type="EMBL" id="UOES01000501">
    <property type="protein sequence ID" value="VAW29046.1"/>
    <property type="molecule type" value="Genomic_DNA"/>
</dbReference>
<sequence length="59" mass="6701">MRKFLLLITFLSVFGAANAQKRAPDWLDPYNRESKYPSNRYLLGLSSELVPKGKSLADI</sequence>
<name>A0A3B0VAL3_9ZZZZ</name>
<dbReference type="AlphaFoldDB" id="A0A3B0VAL3"/>
<gene>
    <name evidence="1" type="ORF">MNBD_BACTEROID06-850</name>
</gene>
<organism evidence="1">
    <name type="scientific">hydrothermal vent metagenome</name>
    <dbReference type="NCBI Taxonomy" id="652676"/>
    <lineage>
        <taxon>unclassified sequences</taxon>
        <taxon>metagenomes</taxon>
        <taxon>ecological metagenomes</taxon>
    </lineage>
</organism>
<protein>
    <submittedName>
        <fullName evidence="1">Uncharacterized protein</fullName>
    </submittedName>
</protein>